<comment type="similarity">
    <text evidence="1">Belongs to the CapA family.</text>
</comment>
<dbReference type="Pfam" id="PF09587">
    <property type="entry name" value="PGA_cap"/>
    <property type="match status" value="1"/>
</dbReference>
<sequence>MALGVVVLVALLAAVALWRPWQDQPTAAPSPTATTQPAEPSTIPSSTPTPEARPDARFTILGGGDVLPHTTVINTARTGDGYDFVPMLEATAEYTRGADLALCNAEVPIAPAGTEPSGYPMFGAPEELAADLARLGWDGCSTGTNHSLDRGMDGLTHTLDVFDAAGLGHVGTARSQAEADSAQWYELEREGQTIRVAQLGATYGTNGIPVPADAPWAVELIDADRLVRMATDAREAGADIVVASIHCCSEYSGDIHPDQASLAETLADSGQVDLVLGHHAHVPQPIDRVPGGPAGEGMWVAYGLGNFISNQDELCCVPQTATGLLALAHIVKPDGEPARVESVEWTAVTVDRVGDQRLHVLSDLVAEERPEGLALTEQQVTSRYQQVLDVVGDVATERTEPPEPTGPPPKVLPRPTD</sequence>
<dbReference type="EMBL" id="UETB01000005">
    <property type="protein sequence ID" value="SSA41858.1"/>
    <property type="molecule type" value="Genomic_DNA"/>
</dbReference>
<dbReference type="AlphaFoldDB" id="A0A2Y9AF03"/>
<dbReference type="InterPro" id="IPR052169">
    <property type="entry name" value="CW_Biosynth-Accessory"/>
</dbReference>
<dbReference type="Gene3D" id="3.60.21.10">
    <property type="match status" value="1"/>
</dbReference>
<evidence type="ECO:0000256" key="2">
    <source>
        <dbReference type="SAM" id="MobiDB-lite"/>
    </source>
</evidence>
<feature type="region of interest" description="Disordered" evidence="2">
    <location>
        <begin position="25"/>
        <end position="55"/>
    </location>
</feature>
<feature type="compositionally biased region" description="Low complexity" evidence="2">
    <location>
        <begin position="25"/>
        <end position="50"/>
    </location>
</feature>
<organism evidence="4 5">
    <name type="scientific">Georgenia satyanarayanai</name>
    <dbReference type="NCBI Taxonomy" id="860221"/>
    <lineage>
        <taxon>Bacteria</taxon>
        <taxon>Bacillati</taxon>
        <taxon>Actinomycetota</taxon>
        <taxon>Actinomycetes</taxon>
        <taxon>Micrococcales</taxon>
        <taxon>Bogoriellaceae</taxon>
        <taxon>Georgenia</taxon>
    </lineage>
</organism>
<feature type="compositionally biased region" description="Pro residues" evidence="2">
    <location>
        <begin position="402"/>
        <end position="417"/>
    </location>
</feature>
<accession>A0A2Y9AF03</accession>
<name>A0A2Y9AF03_9MICO</name>
<dbReference type="CDD" id="cd07381">
    <property type="entry name" value="MPP_CapA"/>
    <property type="match status" value="1"/>
</dbReference>
<dbReference type="PANTHER" id="PTHR33393:SF13">
    <property type="entry name" value="PGA BIOSYNTHESIS PROTEIN CAPA"/>
    <property type="match status" value="1"/>
</dbReference>
<reference evidence="4 5" key="1">
    <citation type="submission" date="2016-10" db="EMBL/GenBank/DDBJ databases">
        <authorList>
            <person name="Cai Z."/>
        </authorList>
    </citation>
    <scope>NUCLEOTIDE SEQUENCE [LARGE SCALE GENOMIC DNA]</scope>
    <source>
        <strain evidence="4 5">CGMCC 1.10826</strain>
    </source>
</reference>
<dbReference type="SUPFAM" id="SSF56300">
    <property type="entry name" value="Metallo-dependent phosphatases"/>
    <property type="match status" value="1"/>
</dbReference>
<dbReference type="InterPro" id="IPR029052">
    <property type="entry name" value="Metallo-depent_PP-like"/>
</dbReference>
<dbReference type="InterPro" id="IPR019079">
    <property type="entry name" value="Capsule_synth_CapA"/>
</dbReference>
<protein>
    <submittedName>
        <fullName evidence="4">Poly-gamma-glutamate synthesis protein (Capsule biosynthesis protein)</fullName>
    </submittedName>
</protein>
<proteinExistence type="inferred from homology"/>
<dbReference type="Proteomes" id="UP000250222">
    <property type="component" value="Unassembled WGS sequence"/>
</dbReference>
<evidence type="ECO:0000259" key="3">
    <source>
        <dbReference type="SMART" id="SM00854"/>
    </source>
</evidence>
<keyword evidence="5" id="KW-1185">Reference proteome</keyword>
<evidence type="ECO:0000313" key="5">
    <source>
        <dbReference type="Proteomes" id="UP000250222"/>
    </source>
</evidence>
<dbReference type="PANTHER" id="PTHR33393">
    <property type="entry name" value="POLYGLUTAMINE SYNTHESIS ACCESSORY PROTEIN RV0574C-RELATED"/>
    <property type="match status" value="1"/>
</dbReference>
<feature type="region of interest" description="Disordered" evidence="2">
    <location>
        <begin position="393"/>
        <end position="417"/>
    </location>
</feature>
<feature type="domain" description="Capsule synthesis protein CapA" evidence="3">
    <location>
        <begin position="59"/>
        <end position="311"/>
    </location>
</feature>
<dbReference type="SMART" id="SM00854">
    <property type="entry name" value="PGA_cap"/>
    <property type="match status" value="1"/>
</dbReference>
<gene>
    <name evidence="4" type="ORF">SAMN05216184_105115</name>
</gene>
<evidence type="ECO:0000256" key="1">
    <source>
        <dbReference type="ARBA" id="ARBA00005662"/>
    </source>
</evidence>
<evidence type="ECO:0000313" key="4">
    <source>
        <dbReference type="EMBL" id="SSA41858.1"/>
    </source>
</evidence>